<dbReference type="InterPro" id="IPR004864">
    <property type="entry name" value="LEA_2"/>
</dbReference>
<keyword evidence="2 5" id="KW-0812">Transmembrane</keyword>
<evidence type="ECO:0000256" key="3">
    <source>
        <dbReference type="ARBA" id="ARBA00022989"/>
    </source>
</evidence>
<name>A0A7J0H3R5_9ERIC</name>
<evidence type="ECO:0000256" key="5">
    <source>
        <dbReference type="SAM" id="Phobius"/>
    </source>
</evidence>
<feature type="transmembrane region" description="Helical" evidence="5">
    <location>
        <begin position="93"/>
        <end position="115"/>
    </location>
</feature>
<dbReference type="OrthoDB" id="695142at2759"/>
<keyword evidence="8" id="KW-1185">Reference proteome</keyword>
<reference evidence="7 8" key="1">
    <citation type="submission" date="2019-07" db="EMBL/GenBank/DDBJ databases">
        <title>De Novo Assembly of kiwifruit Actinidia rufa.</title>
        <authorList>
            <person name="Sugita-Konishi S."/>
            <person name="Sato K."/>
            <person name="Mori E."/>
            <person name="Abe Y."/>
            <person name="Kisaki G."/>
            <person name="Hamano K."/>
            <person name="Suezawa K."/>
            <person name="Otani M."/>
            <person name="Fukuda T."/>
            <person name="Manabe T."/>
            <person name="Gomi K."/>
            <person name="Tabuchi M."/>
            <person name="Akimitsu K."/>
            <person name="Kataoka I."/>
        </authorList>
    </citation>
    <scope>NUCLEOTIDE SEQUENCE [LARGE SCALE GENOMIC DNA]</scope>
    <source>
        <strain evidence="8">cv. Fuchu</strain>
    </source>
</reference>
<keyword evidence="3 5" id="KW-1133">Transmembrane helix</keyword>
<organism evidence="7 8">
    <name type="scientific">Actinidia rufa</name>
    <dbReference type="NCBI Taxonomy" id="165716"/>
    <lineage>
        <taxon>Eukaryota</taxon>
        <taxon>Viridiplantae</taxon>
        <taxon>Streptophyta</taxon>
        <taxon>Embryophyta</taxon>
        <taxon>Tracheophyta</taxon>
        <taxon>Spermatophyta</taxon>
        <taxon>Magnoliopsida</taxon>
        <taxon>eudicotyledons</taxon>
        <taxon>Gunneridae</taxon>
        <taxon>Pentapetalae</taxon>
        <taxon>asterids</taxon>
        <taxon>Ericales</taxon>
        <taxon>Actinidiaceae</taxon>
        <taxon>Actinidia</taxon>
    </lineage>
</organism>
<feature type="domain" description="Late embryogenesis abundant protein LEA-2 subgroup" evidence="6">
    <location>
        <begin position="148"/>
        <end position="240"/>
    </location>
</feature>
<dbReference type="AlphaFoldDB" id="A0A7J0H3R5"/>
<dbReference type="GO" id="GO:0098542">
    <property type="term" value="P:defense response to other organism"/>
    <property type="evidence" value="ECO:0007669"/>
    <property type="project" value="InterPro"/>
</dbReference>
<evidence type="ECO:0000313" key="8">
    <source>
        <dbReference type="Proteomes" id="UP000585474"/>
    </source>
</evidence>
<evidence type="ECO:0000256" key="1">
    <source>
        <dbReference type="ARBA" id="ARBA00004167"/>
    </source>
</evidence>
<evidence type="ECO:0000313" key="7">
    <source>
        <dbReference type="EMBL" id="GFZ17740.1"/>
    </source>
</evidence>
<keyword evidence="4 5" id="KW-0472">Membrane</keyword>
<comment type="subcellular location">
    <subcellularLocation>
        <location evidence="1">Membrane</location>
        <topology evidence="1">Single-pass membrane protein</topology>
    </subcellularLocation>
</comment>
<dbReference type="GO" id="GO:0005886">
    <property type="term" value="C:plasma membrane"/>
    <property type="evidence" value="ECO:0007669"/>
    <property type="project" value="TreeGrafter"/>
</dbReference>
<comment type="caution">
    <text evidence="7">The sequence shown here is derived from an EMBL/GenBank/DDBJ whole genome shotgun (WGS) entry which is preliminary data.</text>
</comment>
<gene>
    <name evidence="7" type="ORF">Acr_26g0010100</name>
</gene>
<sequence length="278" mass="30446">MGWVRVPAGRVLGWNIQPKKQCGSGLHVTLGQPTGYPASAYPTNGYPNSSTTTTGTAYPYAAPPPQSAYYYNNNNPYYAQPNPDPRAAFLRRLVVIIAASFIIAGTVVFIVWLILRPRVPEFRVDSVTLSNFNLSSTSSLLTGNWDVKFAVSNPNHKISLYYDHIEASVFYKDESLSETTVAPFDQGTRNQTVVKATFAAAARYVDKKAADSINSDRTSRGSVNFNVRMVARVRLKAGSWRERHRFMRVYCGNLAVGLSSNSAGGTMVGGARECKVGL</sequence>
<evidence type="ECO:0000256" key="2">
    <source>
        <dbReference type="ARBA" id="ARBA00022692"/>
    </source>
</evidence>
<proteinExistence type="predicted"/>
<protein>
    <recommendedName>
        <fullName evidence="6">Late embryogenesis abundant protein LEA-2 subgroup domain-containing protein</fullName>
    </recommendedName>
</protein>
<evidence type="ECO:0000259" key="6">
    <source>
        <dbReference type="Pfam" id="PF03168"/>
    </source>
</evidence>
<dbReference type="PANTHER" id="PTHR31234:SF55">
    <property type="entry name" value="LATE EMBRYOGENESIS ABUNDANT (LEA) HYDROXYPROLINE-RICH GLYCOPROTEIN FAMILY"/>
    <property type="match status" value="1"/>
</dbReference>
<dbReference type="Pfam" id="PF03168">
    <property type="entry name" value="LEA_2"/>
    <property type="match status" value="1"/>
</dbReference>
<dbReference type="PANTHER" id="PTHR31234">
    <property type="entry name" value="LATE EMBRYOGENESIS ABUNDANT (LEA) HYDROXYPROLINE-RICH GLYCOPROTEIN FAMILY"/>
    <property type="match status" value="1"/>
</dbReference>
<dbReference type="Proteomes" id="UP000585474">
    <property type="component" value="Unassembled WGS sequence"/>
</dbReference>
<evidence type="ECO:0000256" key="4">
    <source>
        <dbReference type="ARBA" id="ARBA00023136"/>
    </source>
</evidence>
<accession>A0A7J0H3R5</accession>
<dbReference type="InterPro" id="IPR044839">
    <property type="entry name" value="NDR1-like"/>
</dbReference>
<dbReference type="EMBL" id="BJWL01000026">
    <property type="protein sequence ID" value="GFZ17740.1"/>
    <property type="molecule type" value="Genomic_DNA"/>
</dbReference>